<dbReference type="AlphaFoldDB" id="A0A285SUY8"/>
<dbReference type="SUPFAM" id="SSF47413">
    <property type="entry name" value="lambda repressor-like DNA-binding domains"/>
    <property type="match status" value="1"/>
</dbReference>
<name>A0A285SUY8_9RHOB</name>
<evidence type="ECO:0000256" key="1">
    <source>
        <dbReference type="ARBA" id="ARBA00023015"/>
    </source>
</evidence>
<evidence type="ECO:0000259" key="4">
    <source>
        <dbReference type="PROSITE" id="PS50932"/>
    </source>
</evidence>
<dbReference type="Proteomes" id="UP000219111">
    <property type="component" value="Unassembled WGS sequence"/>
</dbReference>
<keyword evidence="6" id="KW-1185">Reference proteome</keyword>
<keyword evidence="1" id="KW-0805">Transcription regulation</keyword>
<evidence type="ECO:0000256" key="2">
    <source>
        <dbReference type="ARBA" id="ARBA00023125"/>
    </source>
</evidence>
<dbReference type="CDD" id="cd20010">
    <property type="entry name" value="PBP1_AglR-like"/>
    <property type="match status" value="1"/>
</dbReference>
<dbReference type="Pfam" id="PF00532">
    <property type="entry name" value="Peripla_BP_1"/>
    <property type="match status" value="1"/>
</dbReference>
<dbReference type="EMBL" id="OBMT01000009">
    <property type="protein sequence ID" value="SOC12107.1"/>
    <property type="molecule type" value="Genomic_DNA"/>
</dbReference>
<dbReference type="GO" id="GO:0000976">
    <property type="term" value="F:transcription cis-regulatory region binding"/>
    <property type="evidence" value="ECO:0007669"/>
    <property type="project" value="TreeGrafter"/>
</dbReference>
<keyword evidence="3" id="KW-0804">Transcription</keyword>
<dbReference type="SMART" id="SM00354">
    <property type="entry name" value="HTH_LACI"/>
    <property type="match status" value="1"/>
</dbReference>
<dbReference type="PANTHER" id="PTHR30146">
    <property type="entry name" value="LACI-RELATED TRANSCRIPTIONAL REPRESSOR"/>
    <property type="match status" value="1"/>
</dbReference>
<dbReference type="InterPro" id="IPR000843">
    <property type="entry name" value="HTH_LacI"/>
</dbReference>
<dbReference type="PROSITE" id="PS50932">
    <property type="entry name" value="HTH_LACI_2"/>
    <property type="match status" value="1"/>
</dbReference>
<dbReference type="InterPro" id="IPR010982">
    <property type="entry name" value="Lambda_DNA-bd_dom_sf"/>
</dbReference>
<dbReference type="Pfam" id="PF00356">
    <property type="entry name" value="LacI"/>
    <property type="match status" value="1"/>
</dbReference>
<dbReference type="GO" id="GO:0003700">
    <property type="term" value="F:DNA-binding transcription factor activity"/>
    <property type="evidence" value="ECO:0007669"/>
    <property type="project" value="TreeGrafter"/>
</dbReference>
<dbReference type="RefSeq" id="WP_097070569.1">
    <property type="nucleotide sequence ID" value="NZ_OBMT01000009.1"/>
</dbReference>
<accession>A0A285SUY8</accession>
<dbReference type="Gene3D" id="1.10.260.40">
    <property type="entry name" value="lambda repressor-like DNA-binding domains"/>
    <property type="match status" value="1"/>
</dbReference>
<evidence type="ECO:0000313" key="5">
    <source>
        <dbReference type="EMBL" id="SOC12107.1"/>
    </source>
</evidence>
<dbReference type="InterPro" id="IPR001761">
    <property type="entry name" value="Peripla_BP/Lac1_sug-bd_dom"/>
</dbReference>
<dbReference type="OrthoDB" id="234496at2"/>
<evidence type="ECO:0000256" key="3">
    <source>
        <dbReference type="ARBA" id="ARBA00023163"/>
    </source>
</evidence>
<protein>
    <submittedName>
        <fullName evidence="5">LacI family transcriptional regulator</fullName>
    </submittedName>
</protein>
<dbReference type="Gene3D" id="3.40.50.2300">
    <property type="match status" value="2"/>
</dbReference>
<feature type="domain" description="HTH lacI-type" evidence="4">
    <location>
        <begin position="1"/>
        <end position="55"/>
    </location>
</feature>
<organism evidence="5 6">
    <name type="scientific">Rhodobacter maris</name>
    <dbReference type="NCBI Taxonomy" id="446682"/>
    <lineage>
        <taxon>Bacteria</taxon>
        <taxon>Pseudomonadati</taxon>
        <taxon>Pseudomonadota</taxon>
        <taxon>Alphaproteobacteria</taxon>
        <taxon>Rhodobacterales</taxon>
        <taxon>Rhodobacter group</taxon>
        <taxon>Rhodobacter</taxon>
    </lineage>
</organism>
<dbReference type="InterPro" id="IPR028082">
    <property type="entry name" value="Peripla_BP_I"/>
</dbReference>
<dbReference type="PANTHER" id="PTHR30146:SF155">
    <property type="entry name" value="ALANINE RACEMASE"/>
    <property type="match status" value="1"/>
</dbReference>
<gene>
    <name evidence="5" type="ORF">SAMN05877831_109122</name>
</gene>
<dbReference type="CDD" id="cd01392">
    <property type="entry name" value="HTH_LacI"/>
    <property type="match status" value="1"/>
</dbReference>
<keyword evidence="2" id="KW-0238">DNA-binding</keyword>
<dbReference type="SUPFAM" id="SSF53822">
    <property type="entry name" value="Periplasmic binding protein-like I"/>
    <property type="match status" value="1"/>
</dbReference>
<evidence type="ECO:0000313" key="6">
    <source>
        <dbReference type="Proteomes" id="UP000219111"/>
    </source>
</evidence>
<proteinExistence type="predicted"/>
<sequence length="344" mass="36835">MTLKDLAQLLGLSPTTVSRALNGFPEVAEATRRRVEAAAAAQGYRPNSQARRLATGRAMAIGHVIPLSTQHEMVNPVFADFIAGASAVYARAGYDMVLIAVADADQTRAYRALRAQGNVDGVIVHGPRAGDPRIALLTDLGLPFVVHGRASGVDLPYAHVDVNSARAFERATRFLLDLGHRRIALVNGLEEMDFALRRRRGYERALVERAIVPDPRLLISGEMTEAQGYDAARRLLARADPPSAFLTSSLLSAMGVRRALWDLGLEMGRDVSILTHDDELGYFRNGAEEPIFTATRASVRIAGRRCAELLLAQIATPGAPPVAELIEAVLVVGASTGPAPGAPP</sequence>
<reference evidence="6" key="1">
    <citation type="submission" date="2017-08" db="EMBL/GenBank/DDBJ databases">
        <authorList>
            <person name="Varghese N."/>
            <person name="Submissions S."/>
        </authorList>
    </citation>
    <scope>NUCLEOTIDE SEQUENCE [LARGE SCALE GENOMIC DNA]</scope>
    <source>
        <strain evidence="6">JA276</strain>
    </source>
</reference>